<dbReference type="PANTHER" id="PTHR34257">
    <property type="entry name" value="ADAPTER PROTEIN CIKS"/>
    <property type="match status" value="1"/>
</dbReference>
<feature type="domain" description="SEFIR" evidence="14">
    <location>
        <begin position="277"/>
        <end position="414"/>
    </location>
</feature>
<accession>A0A9W7TMC0</accession>
<feature type="non-terminal residue" evidence="15">
    <location>
        <position position="438"/>
    </location>
</feature>
<evidence type="ECO:0000256" key="1">
    <source>
        <dbReference type="ARBA" id="ARBA00000900"/>
    </source>
</evidence>
<comment type="caution">
    <text evidence="15">The sequence shown here is derived from an EMBL/GenBank/DDBJ whole genome shotgun (WGS) entry which is preliminary data.</text>
</comment>
<evidence type="ECO:0000256" key="3">
    <source>
        <dbReference type="ARBA" id="ARBA00022679"/>
    </source>
</evidence>
<evidence type="ECO:0000256" key="8">
    <source>
        <dbReference type="ARBA" id="ARBA00075327"/>
    </source>
</evidence>
<proteinExistence type="predicted"/>
<evidence type="ECO:0000256" key="12">
    <source>
        <dbReference type="ARBA" id="ARBA00080040"/>
    </source>
</evidence>
<evidence type="ECO:0000256" key="4">
    <source>
        <dbReference type="ARBA" id="ARBA00022786"/>
    </source>
</evidence>
<feature type="region of interest" description="Disordered" evidence="13">
    <location>
        <begin position="214"/>
        <end position="239"/>
    </location>
</feature>
<evidence type="ECO:0000256" key="11">
    <source>
        <dbReference type="ARBA" id="ARBA00078673"/>
    </source>
</evidence>
<dbReference type="GO" id="GO:0006959">
    <property type="term" value="P:humoral immune response"/>
    <property type="evidence" value="ECO:0007669"/>
    <property type="project" value="TreeGrafter"/>
</dbReference>
<evidence type="ECO:0000256" key="6">
    <source>
        <dbReference type="ARBA" id="ARBA00064316"/>
    </source>
</evidence>
<dbReference type="InterPro" id="IPR013568">
    <property type="entry name" value="SEFIR_dom"/>
</dbReference>
<dbReference type="InterPro" id="IPR053047">
    <property type="entry name" value="E3_ubiq_ligase_TRAF3IP2"/>
</dbReference>
<protein>
    <recommendedName>
        <fullName evidence="7">E3 ubiquitin ligase TRAF3IP2</fullName>
        <ecNumber evidence="2">2.3.2.27</ecNumber>
    </recommendedName>
    <alternativeName>
        <fullName evidence="8">Adapter protein CIKS</fullName>
    </alternativeName>
    <alternativeName>
        <fullName evidence="9">Connection to IKK and SAPK/JNK</fullName>
    </alternativeName>
    <alternativeName>
        <fullName evidence="12">E3 ubiquitin-protein ligase CIKS</fullName>
    </alternativeName>
    <alternativeName>
        <fullName evidence="10">Nuclear factor NF-kappa-B activator 1</fullName>
    </alternativeName>
    <alternativeName>
        <fullName evidence="11">TRAF3-interacting protein 2</fullName>
    </alternativeName>
</protein>
<keyword evidence="3" id="KW-0808">Transferase</keyword>
<dbReference type="EC" id="2.3.2.27" evidence="2"/>
<evidence type="ECO:0000256" key="7">
    <source>
        <dbReference type="ARBA" id="ARBA00073304"/>
    </source>
</evidence>
<evidence type="ECO:0000313" key="16">
    <source>
        <dbReference type="Proteomes" id="UP001059041"/>
    </source>
</evidence>
<dbReference type="PROSITE" id="PS51534">
    <property type="entry name" value="SEFIR"/>
    <property type="match status" value="1"/>
</dbReference>
<dbReference type="GO" id="GO:0005737">
    <property type="term" value="C:cytoplasm"/>
    <property type="evidence" value="ECO:0007669"/>
    <property type="project" value="UniProtKB-ARBA"/>
</dbReference>
<reference evidence="15" key="1">
    <citation type="submission" date="2021-02" db="EMBL/GenBank/DDBJ databases">
        <title>Comparative genomics reveals that relaxation of natural selection precedes convergent phenotypic evolution of cavefish.</title>
        <authorList>
            <person name="Peng Z."/>
        </authorList>
    </citation>
    <scope>NUCLEOTIDE SEQUENCE</scope>
    <source>
        <tissue evidence="15">Muscle</tissue>
    </source>
</reference>
<dbReference type="AlphaFoldDB" id="A0A9W7TMC0"/>
<evidence type="ECO:0000256" key="9">
    <source>
        <dbReference type="ARBA" id="ARBA00076636"/>
    </source>
</evidence>
<dbReference type="GO" id="GO:0043123">
    <property type="term" value="P:positive regulation of canonical NF-kappaB signal transduction"/>
    <property type="evidence" value="ECO:0007669"/>
    <property type="project" value="TreeGrafter"/>
</dbReference>
<evidence type="ECO:0000256" key="5">
    <source>
        <dbReference type="ARBA" id="ARBA00023198"/>
    </source>
</evidence>
<dbReference type="FunFam" id="3.40.50.11530:FF:000007">
    <property type="entry name" value="adapter protein CIKS isoform X3"/>
    <property type="match status" value="1"/>
</dbReference>
<dbReference type="GO" id="GO:0006954">
    <property type="term" value="P:inflammatory response"/>
    <property type="evidence" value="ECO:0007669"/>
    <property type="project" value="UniProtKB-KW"/>
</dbReference>
<evidence type="ECO:0000256" key="10">
    <source>
        <dbReference type="ARBA" id="ARBA00078387"/>
    </source>
</evidence>
<dbReference type="GO" id="GO:0097400">
    <property type="term" value="P:interleukin-17-mediated signaling pathway"/>
    <property type="evidence" value="ECO:0007669"/>
    <property type="project" value="UniProtKB-ARBA"/>
</dbReference>
<dbReference type="EMBL" id="JAFHDT010000015">
    <property type="protein sequence ID" value="KAI7799932.1"/>
    <property type="molecule type" value="Genomic_DNA"/>
</dbReference>
<evidence type="ECO:0000256" key="13">
    <source>
        <dbReference type="SAM" id="MobiDB-lite"/>
    </source>
</evidence>
<dbReference type="GO" id="GO:0061630">
    <property type="term" value="F:ubiquitin protein ligase activity"/>
    <property type="evidence" value="ECO:0007669"/>
    <property type="project" value="UniProtKB-EC"/>
</dbReference>
<dbReference type="GO" id="GO:0000209">
    <property type="term" value="P:protein polyubiquitination"/>
    <property type="evidence" value="ECO:0007669"/>
    <property type="project" value="UniProtKB-ARBA"/>
</dbReference>
<keyword evidence="4" id="KW-0833">Ubl conjugation pathway</keyword>
<evidence type="ECO:0000259" key="14">
    <source>
        <dbReference type="PROSITE" id="PS51534"/>
    </source>
</evidence>
<name>A0A9W7TMC0_TRIRA</name>
<evidence type="ECO:0000313" key="15">
    <source>
        <dbReference type="EMBL" id="KAI7799932.1"/>
    </source>
</evidence>
<dbReference type="PANTHER" id="PTHR34257:SF4">
    <property type="entry name" value="ADAPTER PROTEIN CIKS"/>
    <property type="match status" value="1"/>
</dbReference>
<comment type="catalytic activity">
    <reaction evidence="1">
        <text>S-ubiquitinyl-[E2 ubiquitin-conjugating enzyme]-L-cysteine + [acceptor protein]-L-lysine = [E2 ubiquitin-conjugating enzyme]-L-cysteine + N(6)-ubiquitinyl-[acceptor protein]-L-lysine.</text>
        <dbReference type="EC" id="2.3.2.27"/>
    </reaction>
</comment>
<organism evidence="15 16">
    <name type="scientific">Triplophysa rosa</name>
    <name type="common">Cave loach</name>
    <dbReference type="NCBI Taxonomy" id="992332"/>
    <lineage>
        <taxon>Eukaryota</taxon>
        <taxon>Metazoa</taxon>
        <taxon>Chordata</taxon>
        <taxon>Craniata</taxon>
        <taxon>Vertebrata</taxon>
        <taxon>Euteleostomi</taxon>
        <taxon>Actinopterygii</taxon>
        <taxon>Neopterygii</taxon>
        <taxon>Teleostei</taxon>
        <taxon>Ostariophysi</taxon>
        <taxon>Cypriniformes</taxon>
        <taxon>Nemacheilidae</taxon>
        <taxon>Triplophysa</taxon>
    </lineage>
</organism>
<dbReference type="GO" id="GO:0038173">
    <property type="term" value="P:interleukin-17A-mediated signaling pathway"/>
    <property type="evidence" value="ECO:0007669"/>
    <property type="project" value="UniProtKB-ARBA"/>
</dbReference>
<dbReference type="Proteomes" id="UP001059041">
    <property type="component" value="Linkage Group LG15"/>
</dbReference>
<sequence>PDGCPHLSIPVETDESMTLSSLNLAWPACQHCQSHNLDPIETGKEDRFSPILSINDISSLDYPDGYSGLPRDDLRVTRTERPVIKLSLIDSEDTDSPAGLPSLYLPQSARRGPQKVRIEDVSEDFSGLDLQNLPVSYSHRRNPVSENEESLEKPCPLRSDLGENLCRHSQAKQQRCYGQYPPDALNGFQYKHEQPADYSRANCPVYHQFPPRHAKNHPQNRCLPRHVTPLRPPQVTPRQSTAPVRELISEVCINPSQPGSVGQPQALTRTISLPDDCRNVFITYSVDIAAELMPFVSFLINQGFRPAIDIFEDRVRQMDINKWMDSFLKNKSVLIIIVISPKYKVDVEGDGSDQHGLHTKYIHTQIQNEFIQQRCLNFRLVPVLFPSANQSHVPLWLLSTRRYRWPEDAEDLILRLLREEKYIIPPLGKEVTLTIKPL</sequence>
<keyword evidence="16" id="KW-1185">Reference proteome</keyword>
<keyword evidence="5" id="KW-0395">Inflammatory response</keyword>
<evidence type="ECO:0000256" key="2">
    <source>
        <dbReference type="ARBA" id="ARBA00012483"/>
    </source>
</evidence>
<dbReference type="Pfam" id="PF08357">
    <property type="entry name" value="SEFIR"/>
    <property type="match status" value="1"/>
</dbReference>
<comment type="subunit">
    <text evidence="6">Interacts with IKBKG/NF-kappa B essential modulator, with CHUK/IKK-alpha and with IKBKB/IKK-beta. Interacts with TRAF6; this interaction is direct. Interacts with IL17RA and IL17RC. Interacts with IL17RB.</text>
</comment>
<gene>
    <name evidence="15" type="ORF">IRJ41_019336</name>
</gene>